<dbReference type="PROSITE" id="PS50893">
    <property type="entry name" value="ABC_TRANSPORTER_2"/>
    <property type="match status" value="1"/>
</dbReference>
<evidence type="ECO:0000313" key="8">
    <source>
        <dbReference type="Proteomes" id="UP000057737"/>
    </source>
</evidence>
<dbReference type="PANTHER" id="PTHR46743">
    <property type="entry name" value="TEICHOIC ACIDS EXPORT ATP-BINDING PROTEIN TAGH"/>
    <property type="match status" value="1"/>
</dbReference>
<dbReference type="RefSeq" id="WP_066508006.1">
    <property type="nucleotide sequence ID" value="NZ_LNCU01000072.1"/>
</dbReference>
<name>A0A109JSC4_9BRAD</name>
<organism evidence="7 8">
    <name type="scientific">Bradyrhizobium macuxiense</name>
    <dbReference type="NCBI Taxonomy" id="1755647"/>
    <lineage>
        <taxon>Bacteria</taxon>
        <taxon>Pseudomonadati</taxon>
        <taxon>Pseudomonadota</taxon>
        <taxon>Alphaproteobacteria</taxon>
        <taxon>Hyphomicrobiales</taxon>
        <taxon>Nitrobacteraceae</taxon>
        <taxon>Bradyrhizobium</taxon>
    </lineage>
</organism>
<evidence type="ECO:0000256" key="5">
    <source>
        <dbReference type="ARBA" id="ARBA00024722"/>
    </source>
</evidence>
<evidence type="ECO:0000256" key="3">
    <source>
        <dbReference type="ARBA" id="ARBA00022741"/>
    </source>
</evidence>
<dbReference type="InterPro" id="IPR015860">
    <property type="entry name" value="ABC_transpr_TagH-like"/>
</dbReference>
<dbReference type="InterPro" id="IPR027417">
    <property type="entry name" value="P-loop_NTPase"/>
</dbReference>
<dbReference type="Proteomes" id="UP000057737">
    <property type="component" value="Unassembled WGS sequence"/>
</dbReference>
<keyword evidence="8" id="KW-1185">Reference proteome</keyword>
<comment type="similarity">
    <text evidence="1">Belongs to the ABC transporter superfamily.</text>
</comment>
<dbReference type="GO" id="GO:0140359">
    <property type="term" value="F:ABC-type transporter activity"/>
    <property type="evidence" value="ECO:0007669"/>
    <property type="project" value="InterPro"/>
</dbReference>
<dbReference type="InterPro" id="IPR003439">
    <property type="entry name" value="ABC_transporter-like_ATP-bd"/>
</dbReference>
<dbReference type="InterPro" id="IPR003593">
    <property type="entry name" value="AAA+_ATPase"/>
</dbReference>
<evidence type="ECO:0000256" key="1">
    <source>
        <dbReference type="ARBA" id="ARBA00005417"/>
    </source>
</evidence>
<comment type="function">
    <text evidence="5">Involved in beta-(1--&gt;2)glucan export. Transmembrane domains (TMD) form a pore in the inner membrane and the ATP-binding domain (NBD) is responsible for energy generation.</text>
</comment>
<evidence type="ECO:0000259" key="6">
    <source>
        <dbReference type="PROSITE" id="PS50893"/>
    </source>
</evidence>
<comment type="caution">
    <text evidence="7">The sequence shown here is derived from an EMBL/GenBank/DDBJ whole genome shotgun (WGS) entry which is preliminary data.</text>
</comment>
<dbReference type="GO" id="GO:0016020">
    <property type="term" value="C:membrane"/>
    <property type="evidence" value="ECO:0007669"/>
    <property type="project" value="InterPro"/>
</dbReference>
<dbReference type="CDD" id="cd03220">
    <property type="entry name" value="ABC_KpsT_Wzt"/>
    <property type="match status" value="1"/>
</dbReference>
<keyword evidence="4 7" id="KW-0067">ATP-binding</keyword>
<evidence type="ECO:0000256" key="2">
    <source>
        <dbReference type="ARBA" id="ARBA00022448"/>
    </source>
</evidence>
<dbReference type="PROSITE" id="PS00211">
    <property type="entry name" value="ABC_TRANSPORTER_1"/>
    <property type="match status" value="1"/>
</dbReference>
<dbReference type="GO" id="GO:0005524">
    <property type="term" value="F:ATP binding"/>
    <property type="evidence" value="ECO:0007669"/>
    <property type="project" value="UniProtKB-KW"/>
</dbReference>
<dbReference type="GO" id="GO:0016887">
    <property type="term" value="F:ATP hydrolysis activity"/>
    <property type="evidence" value="ECO:0007669"/>
    <property type="project" value="InterPro"/>
</dbReference>
<evidence type="ECO:0000313" key="7">
    <source>
        <dbReference type="EMBL" id="KWV54233.1"/>
    </source>
</evidence>
<dbReference type="Pfam" id="PF00005">
    <property type="entry name" value="ABC_tran"/>
    <property type="match status" value="1"/>
</dbReference>
<dbReference type="PANTHER" id="PTHR46743:SF2">
    <property type="entry name" value="TEICHOIC ACIDS EXPORT ATP-BINDING PROTEIN TAGH"/>
    <property type="match status" value="1"/>
</dbReference>
<dbReference type="SMART" id="SM00382">
    <property type="entry name" value="AAA"/>
    <property type="match status" value="1"/>
</dbReference>
<protein>
    <submittedName>
        <fullName evidence="7">Sugar ABC transporter ATP-binding protein</fullName>
    </submittedName>
</protein>
<reference evidence="7 8" key="1">
    <citation type="submission" date="2015-11" db="EMBL/GenBank/DDBJ databases">
        <title>Draft Genome Sequence of the Strain BR 10303 (Bradyrhizobium sp.) isolated from nodules of Centrolobium paraense.</title>
        <authorList>
            <person name="Zelli J.E."/>
            <person name="Simoes-Araujo J.L."/>
            <person name="Barauna A.C."/>
            <person name="Silva K."/>
        </authorList>
    </citation>
    <scope>NUCLEOTIDE SEQUENCE [LARGE SCALE GENOMIC DNA]</scope>
    <source>
        <strain evidence="7 8">BR 10303</strain>
    </source>
</reference>
<feature type="domain" description="ABC transporter" evidence="6">
    <location>
        <begin position="23"/>
        <end position="244"/>
    </location>
</feature>
<accession>A0A109JSC4</accession>
<dbReference type="InterPro" id="IPR050683">
    <property type="entry name" value="Bact_Polysacc_Export_ATP-bd"/>
</dbReference>
<evidence type="ECO:0000256" key="4">
    <source>
        <dbReference type="ARBA" id="ARBA00022840"/>
    </source>
</evidence>
<dbReference type="InterPro" id="IPR017871">
    <property type="entry name" value="ABC_transporter-like_CS"/>
</dbReference>
<dbReference type="EMBL" id="LNCU01000072">
    <property type="protein sequence ID" value="KWV54233.1"/>
    <property type="molecule type" value="Genomic_DNA"/>
</dbReference>
<gene>
    <name evidence="7" type="ORF">AS156_00385</name>
</gene>
<sequence length="246" mass="27091">MVSIHLRDVCLDYPLYGAYDFSLKRRLLGRLFRQTGEMRTIRAVDNISIEATAGARIGLAGPNGSGKSTLLRLIAGVFPQTRGEVRIAGDIVPLLGLSAGANLDFVAADNISLLLRISGRKATPAILDEIWAFTELEERMQRLPLRMFSSGMLMRVLFATATAFPADILLLDEWLSVVDENFSAKAETRLQKMVETAAIVIIASHDHALLRRTCTSIINLDHGRIASTVSLDAPAPHHFELREKRA</sequence>
<dbReference type="AlphaFoldDB" id="A0A109JSC4"/>
<dbReference type="OrthoDB" id="9778870at2"/>
<keyword evidence="3" id="KW-0547">Nucleotide-binding</keyword>
<dbReference type="Gene3D" id="3.40.50.300">
    <property type="entry name" value="P-loop containing nucleotide triphosphate hydrolases"/>
    <property type="match status" value="1"/>
</dbReference>
<dbReference type="SUPFAM" id="SSF52540">
    <property type="entry name" value="P-loop containing nucleoside triphosphate hydrolases"/>
    <property type="match status" value="1"/>
</dbReference>
<keyword evidence="2" id="KW-0813">Transport</keyword>
<proteinExistence type="inferred from homology"/>